<keyword evidence="4" id="KW-1185">Reference proteome</keyword>
<dbReference type="RefSeq" id="XP_030996905.1">
    <property type="nucleotide sequence ID" value="XM_031139197.1"/>
</dbReference>
<sequence>MSLSLFLDPYYWMLVGAVTQFKSLPEPTQDFTGKKIIITGGNGGLGREAARTFVKLGAATVVIACRDLDSAEEAKTDIETTTGRKGVVKVWQLDLKSFDSVKELCRRAERELDRLDCLVENAAVLSFSREMAEGHESSVTVNVISPMLMVFMLLPLMRRTAVQFNVVPHVTTMSSDAHLGAKFPERSQPNIFEALKSEGSYQLDKYSTTKLVNLFVNRQLAEQLGPDSSVIVNMVSPGLCKTRLFREMMFPFNYVFRMVELAVARTAEAGSRTLVHAASAGRESHGRYLEACGIRGEEQFLGGEEGRKTQKKLYGELRDILEGIQPGATKI</sequence>
<dbReference type="STRING" id="1093900.A0A507B9A2"/>
<dbReference type="OrthoDB" id="542013at2759"/>
<name>A0A507B9A2_9PEZI</name>
<dbReference type="Pfam" id="PF00106">
    <property type="entry name" value="adh_short"/>
    <property type="match status" value="1"/>
</dbReference>
<protein>
    <submittedName>
        <fullName evidence="3">Uncharacterized protein</fullName>
    </submittedName>
</protein>
<dbReference type="InParanoid" id="A0A507B9A2"/>
<dbReference type="EMBL" id="SKBQ01000023">
    <property type="protein sequence ID" value="TPX15194.1"/>
    <property type="molecule type" value="Genomic_DNA"/>
</dbReference>
<evidence type="ECO:0000256" key="2">
    <source>
        <dbReference type="SAM" id="Coils"/>
    </source>
</evidence>
<gene>
    <name evidence="3" type="ORF">E0L32_004752</name>
</gene>
<reference evidence="3 4" key="1">
    <citation type="submission" date="2019-06" db="EMBL/GenBank/DDBJ databases">
        <title>Draft genome sequence of the filamentous fungus Phialemoniopsis curvata isolated from diesel fuel.</title>
        <authorList>
            <person name="Varaljay V.A."/>
            <person name="Lyon W.J."/>
            <person name="Crouch A.L."/>
            <person name="Drake C.E."/>
            <person name="Hollomon J.M."/>
            <person name="Nadeau L.J."/>
            <person name="Nunn H.S."/>
            <person name="Stevenson B.S."/>
            <person name="Bojanowski C.L."/>
            <person name="Crookes-Goodson W.J."/>
        </authorList>
    </citation>
    <scope>NUCLEOTIDE SEQUENCE [LARGE SCALE GENOMIC DNA]</scope>
    <source>
        <strain evidence="3 4">D216</strain>
    </source>
</reference>
<dbReference type="Proteomes" id="UP000319257">
    <property type="component" value="Unassembled WGS sequence"/>
</dbReference>
<dbReference type="GO" id="GO:0016491">
    <property type="term" value="F:oxidoreductase activity"/>
    <property type="evidence" value="ECO:0007669"/>
    <property type="project" value="UniProtKB-KW"/>
</dbReference>
<dbReference type="SUPFAM" id="SSF51735">
    <property type="entry name" value="NAD(P)-binding Rossmann-fold domains"/>
    <property type="match status" value="1"/>
</dbReference>
<dbReference type="GeneID" id="41972199"/>
<evidence type="ECO:0000313" key="4">
    <source>
        <dbReference type="Proteomes" id="UP000319257"/>
    </source>
</evidence>
<accession>A0A507B9A2</accession>
<dbReference type="PANTHER" id="PTHR43157">
    <property type="entry name" value="PHOSPHATIDYLINOSITOL-GLYCAN BIOSYNTHESIS CLASS F PROTEIN-RELATED"/>
    <property type="match status" value="1"/>
</dbReference>
<feature type="coiled-coil region" evidence="2">
    <location>
        <begin position="98"/>
        <end position="125"/>
    </location>
</feature>
<keyword evidence="1" id="KW-0560">Oxidoreductase</keyword>
<keyword evidence="2" id="KW-0175">Coiled coil</keyword>
<dbReference type="InterPro" id="IPR002347">
    <property type="entry name" value="SDR_fam"/>
</dbReference>
<dbReference type="AlphaFoldDB" id="A0A507B9A2"/>
<organism evidence="3 4">
    <name type="scientific">Thyridium curvatum</name>
    <dbReference type="NCBI Taxonomy" id="1093900"/>
    <lineage>
        <taxon>Eukaryota</taxon>
        <taxon>Fungi</taxon>
        <taxon>Dikarya</taxon>
        <taxon>Ascomycota</taxon>
        <taxon>Pezizomycotina</taxon>
        <taxon>Sordariomycetes</taxon>
        <taxon>Sordariomycetidae</taxon>
        <taxon>Thyridiales</taxon>
        <taxon>Thyridiaceae</taxon>
        <taxon>Thyridium</taxon>
    </lineage>
</organism>
<comment type="caution">
    <text evidence="3">The sequence shown here is derived from an EMBL/GenBank/DDBJ whole genome shotgun (WGS) entry which is preliminary data.</text>
</comment>
<evidence type="ECO:0000313" key="3">
    <source>
        <dbReference type="EMBL" id="TPX15194.1"/>
    </source>
</evidence>
<dbReference type="Gene3D" id="3.40.50.720">
    <property type="entry name" value="NAD(P)-binding Rossmann-like Domain"/>
    <property type="match status" value="1"/>
</dbReference>
<dbReference type="PRINTS" id="PR00081">
    <property type="entry name" value="GDHRDH"/>
</dbReference>
<dbReference type="PANTHER" id="PTHR43157:SF31">
    <property type="entry name" value="PHOSPHATIDYLINOSITOL-GLYCAN BIOSYNTHESIS CLASS F PROTEIN"/>
    <property type="match status" value="1"/>
</dbReference>
<dbReference type="InterPro" id="IPR036291">
    <property type="entry name" value="NAD(P)-bd_dom_sf"/>
</dbReference>
<evidence type="ECO:0000256" key="1">
    <source>
        <dbReference type="ARBA" id="ARBA00023002"/>
    </source>
</evidence>
<proteinExistence type="predicted"/>